<sequence length="211" mass="23927">MKGRAIHYSAEELTWLEENREMSRRDLHRLFVMFFGRDDVSPDHIKALCSRKGWKTGRTGQFAPGMTPSNKGKSMPFNANSARTQFKKGSMSGRARALYKPIGTERLSKEGYVERKIHDGLPLQSRWRAVHLIRWEEQNGPLPRGMCLKCLDANRLNTDPSNWAAIPRALLPRLAGRWTMPYDSAPDELKPVILAMAKVKHAAKERASDAG</sequence>
<dbReference type="InterPro" id="IPR003615">
    <property type="entry name" value="HNH_nuc"/>
</dbReference>
<dbReference type="Pfam" id="PF13392">
    <property type="entry name" value="HNH_3"/>
    <property type="match status" value="1"/>
</dbReference>
<dbReference type="RefSeq" id="WP_118864338.1">
    <property type="nucleotide sequence ID" value="NZ_QWLV01000005.1"/>
</dbReference>
<dbReference type="AlphaFoldDB" id="A0A396RPI8"/>
<accession>A0A396RPI8</accession>
<comment type="caution">
    <text evidence="2">The sequence shown here is derived from an EMBL/GenBank/DDBJ whole genome shotgun (WGS) entry which is preliminary data.</text>
</comment>
<keyword evidence="2" id="KW-0378">Hydrolase</keyword>
<dbReference type="OrthoDB" id="6638408at2"/>
<reference evidence="2 3" key="1">
    <citation type="submission" date="2018-08" db="EMBL/GenBank/DDBJ databases">
        <title>The multiple taxonomic identification of Sphingomonas gilva.</title>
        <authorList>
            <person name="Zhu D."/>
            <person name="Zheng S."/>
        </authorList>
    </citation>
    <scope>NUCLEOTIDE SEQUENCE [LARGE SCALE GENOMIC DNA]</scope>
    <source>
        <strain evidence="2 3">ZDH117</strain>
    </source>
</reference>
<organism evidence="2 3">
    <name type="scientific">Sphingomonas gilva</name>
    <dbReference type="NCBI Taxonomy" id="2305907"/>
    <lineage>
        <taxon>Bacteria</taxon>
        <taxon>Pseudomonadati</taxon>
        <taxon>Pseudomonadota</taxon>
        <taxon>Alphaproteobacteria</taxon>
        <taxon>Sphingomonadales</taxon>
        <taxon>Sphingomonadaceae</taxon>
        <taxon>Sphingomonas</taxon>
    </lineage>
</organism>
<gene>
    <name evidence="2" type="ORF">D1610_11525</name>
</gene>
<evidence type="ECO:0000313" key="2">
    <source>
        <dbReference type="EMBL" id="RHW17172.1"/>
    </source>
</evidence>
<protein>
    <submittedName>
        <fullName evidence="2">HNH endonuclease</fullName>
    </submittedName>
</protein>
<keyword evidence="2" id="KW-0540">Nuclease</keyword>
<keyword evidence="2" id="KW-0255">Endonuclease</keyword>
<feature type="domain" description="HNH nuclease" evidence="1">
    <location>
        <begin position="128"/>
        <end position="168"/>
    </location>
</feature>
<name>A0A396RPI8_9SPHN</name>
<evidence type="ECO:0000259" key="1">
    <source>
        <dbReference type="Pfam" id="PF13392"/>
    </source>
</evidence>
<dbReference type="EMBL" id="QWLV01000005">
    <property type="protein sequence ID" value="RHW17172.1"/>
    <property type="molecule type" value="Genomic_DNA"/>
</dbReference>
<keyword evidence="3" id="KW-1185">Reference proteome</keyword>
<dbReference type="Proteomes" id="UP000266693">
    <property type="component" value="Unassembled WGS sequence"/>
</dbReference>
<proteinExistence type="predicted"/>
<evidence type="ECO:0000313" key="3">
    <source>
        <dbReference type="Proteomes" id="UP000266693"/>
    </source>
</evidence>
<dbReference type="GO" id="GO:0004519">
    <property type="term" value="F:endonuclease activity"/>
    <property type="evidence" value="ECO:0007669"/>
    <property type="project" value="UniProtKB-KW"/>
</dbReference>